<organism evidence="1 2">
    <name type="scientific">Pseudoalteromonas lipolytica</name>
    <dbReference type="NCBI Taxonomy" id="570156"/>
    <lineage>
        <taxon>Bacteria</taxon>
        <taxon>Pseudomonadati</taxon>
        <taxon>Pseudomonadota</taxon>
        <taxon>Gammaproteobacteria</taxon>
        <taxon>Alteromonadales</taxon>
        <taxon>Pseudoalteromonadaceae</taxon>
        <taxon>Pseudoalteromonas</taxon>
    </lineage>
</organism>
<gene>
    <name evidence="1" type="ORF">SAMN04487854_11478</name>
</gene>
<sequence>MAASSVVFANQNLPNSRHYELLVSDIAVQQSWQVKDIIKGYEMWEYQINLNKGNTLKVDFAPSNSSNYFNILPKGNPTALYVGPAKGDHAELKIPDDGNYVIWVFLMRNAAGRDEHSKFTEDISVIKSPLNGMHPSWDVDGDGPMIARKTAAVITPLTTVFLESRIRPLIRPH</sequence>
<reference evidence="1 2" key="1">
    <citation type="submission" date="2016-10" db="EMBL/GenBank/DDBJ databases">
        <authorList>
            <person name="Varghese N."/>
            <person name="Submissions S."/>
        </authorList>
    </citation>
    <scope>NUCLEOTIDE SEQUENCE [LARGE SCALE GENOMIC DNA]</scope>
    <source>
        <strain evidence="1 2">CGMCC 1.8499</strain>
    </source>
</reference>
<dbReference type="Gene3D" id="2.60.120.380">
    <property type="match status" value="1"/>
</dbReference>
<keyword evidence="2" id="KW-1185">Reference proteome</keyword>
<evidence type="ECO:0000313" key="2">
    <source>
        <dbReference type="Proteomes" id="UP000183805"/>
    </source>
</evidence>
<proteinExistence type="predicted"/>
<protein>
    <submittedName>
        <fullName evidence="1">Uncharacterized protein</fullName>
    </submittedName>
</protein>
<dbReference type="RefSeq" id="WP_051501945.1">
    <property type="nucleotide sequence ID" value="NZ_FPAZ01000014.1"/>
</dbReference>
<name>A0ABY1GVY1_9GAMM</name>
<dbReference type="EMBL" id="FPAZ01000014">
    <property type="protein sequence ID" value="SFT90110.1"/>
    <property type="molecule type" value="Genomic_DNA"/>
</dbReference>
<comment type="caution">
    <text evidence="1">The sequence shown here is derived from an EMBL/GenBank/DDBJ whole genome shotgun (WGS) entry which is preliminary data.</text>
</comment>
<dbReference type="Proteomes" id="UP000183805">
    <property type="component" value="Unassembled WGS sequence"/>
</dbReference>
<evidence type="ECO:0000313" key="1">
    <source>
        <dbReference type="EMBL" id="SFT90110.1"/>
    </source>
</evidence>
<accession>A0ABY1GVY1</accession>